<evidence type="ECO:0000313" key="2">
    <source>
        <dbReference type="EMBL" id="PPQ72817.1"/>
    </source>
</evidence>
<organism evidence="2 3">
    <name type="scientific">Panaeolus cyanescens</name>
    <dbReference type="NCBI Taxonomy" id="181874"/>
    <lineage>
        <taxon>Eukaryota</taxon>
        <taxon>Fungi</taxon>
        <taxon>Dikarya</taxon>
        <taxon>Basidiomycota</taxon>
        <taxon>Agaricomycotina</taxon>
        <taxon>Agaricomycetes</taxon>
        <taxon>Agaricomycetidae</taxon>
        <taxon>Agaricales</taxon>
        <taxon>Agaricineae</taxon>
        <taxon>Galeropsidaceae</taxon>
        <taxon>Panaeolus</taxon>
    </lineage>
</organism>
<reference evidence="2 3" key="1">
    <citation type="journal article" date="2018" name="Evol. Lett.">
        <title>Horizontal gene cluster transfer increased hallucinogenic mushroom diversity.</title>
        <authorList>
            <person name="Reynolds H.T."/>
            <person name="Vijayakumar V."/>
            <person name="Gluck-Thaler E."/>
            <person name="Korotkin H.B."/>
            <person name="Matheny P.B."/>
            <person name="Slot J.C."/>
        </authorList>
    </citation>
    <scope>NUCLEOTIDE SEQUENCE [LARGE SCALE GENOMIC DNA]</scope>
    <source>
        <strain evidence="2 3">2629</strain>
    </source>
</reference>
<evidence type="ECO:0000256" key="1">
    <source>
        <dbReference type="SAM" id="MobiDB-lite"/>
    </source>
</evidence>
<dbReference type="Proteomes" id="UP000284842">
    <property type="component" value="Unassembled WGS sequence"/>
</dbReference>
<accession>A0A409W2T2</accession>
<sequence length="461" mass="52113">MITSSLPHKYEVCGSDSLFCPVQIILLESLSFLPPQSRRVCGRLCLHSRILFSRAGGWISRPRHCSQQGVGYAPHFMELTLEAYRNIVRSVGNRADISTLCRVCQGFRNVAEKALYNTLFLQDDEGTELLCRTLAGSPRLAFLVDALTISIESEDEDDTSSEKSDMEDTTPLQLPESFWPSIALALESTTQLRYLNIHLPSDGNFSNSLSWVLKNTTFKLRKFHCDLAWDSDLVLFLKRQTLLEDLYIQDYVEGHDPPVDDSHSQTIPPTLDTQDMPRLSMLECTFSEAAIALVPGRPITHLKTCFSRDEPNSKREEMSQLLSRIARSTQPLKSIDIGDSLYSEAFSIELLTAIVNTKAMKKICYLGTLALPVHGRERLQFYGLLMRLPIIQCVEFEVSQWEPPPSSHAALRALASELRLYVPSINKVIFVNDFDRSVVTAFQGICRVDVEISTDLLWREK</sequence>
<dbReference type="EMBL" id="NHTK01005850">
    <property type="protein sequence ID" value="PPQ72817.1"/>
    <property type="molecule type" value="Genomic_DNA"/>
</dbReference>
<dbReference type="InParanoid" id="A0A409W2T2"/>
<evidence type="ECO:0000313" key="3">
    <source>
        <dbReference type="Proteomes" id="UP000284842"/>
    </source>
</evidence>
<dbReference type="AlphaFoldDB" id="A0A409W2T2"/>
<dbReference type="OrthoDB" id="3188866at2759"/>
<comment type="caution">
    <text evidence="2">The sequence shown here is derived from an EMBL/GenBank/DDBJ whole genome shotgun (WGS) entry which is preliminary data.</text>
</comment>
<gene>
    <name evidence="2" type="ORF">CVT24_012893</name>
</gene>
<proteinExistence type="predicted"/>
<protein>
    <recommendedName>
        <fullName evidence="4">F-box domain-containing protein</fullName>
    </recommendedName>
</protein>
<dbReference type="STRING" id="181874.A0A409W2T2"/>
<evidence type="ECO:0008006" key="4">
    <source>
        <dbReference type="Google" id="ProtNLM"/>
    </source>
</evidence>
<name>A0A409W2T2_9AGAR</name>
<keyword evidence="3" id="KW-1185">Reference proteome</keyword>
<feature type="region of interest" description="Disordered" evidence="1">
    <location>
        <begin position="153"/>
        <end position="173"/>
    </location>
</feature>